<dbReference type="InterPro" id="IPR011060">
    <property type="entry name" value="RibuloseP-bd_barrel"/>
</dbReference>
<protein>
    <recommendedName>
        <fullName evidence="4 9">N-(5'-phosphoribosyl)anthranilate isomerase</fullName>
        <shortName evidence="9">PRAI</shortName>
        <ecNumber evidence="3 9">5.3.1.24</ecNumber>
    </recommendedName>
</protein>
<dbReference type="InterPro" id="IPR044643">
    <property type="entry name" value="TrpF_fam"/>
</dbReference>
<evidence type="ECO:0000256" key="4">
    <source>
        <dbReference type="ARBA" id="ARBA00022272"/>
    </source>
</evidence>
<keyword evidence="6 9" id="KW-0822">Tryptophan biosynthesis</keyword>
<dbReference type="Gene3D" id="3.20.20.70">
    <property type="entry name" value="Aldolase class I"/>
    <property type="match status" value="1"/>
</dbReference>
<dbReference type="HAMAP" id="MF_00135">
    <property type="entry name" value="PRAI"/>
    <property type="match status" value="1"/>
</dbReference>
<proteinExistence type="inferred from homology"/>
<keyword evidence="12" id="KW-1185">Reference proteome</keyword>
<dbReference type="Proteomes" id="UP001200110">
    <property type="component" value="Unassembled WGS sequence"/>
</dbReference>
<evidence type="ECO:0000313" key="12">
    <source>
        <dbReference type="Proteomes" id="UP001200110"/>
    </source>
</evidence>
<reference evidence="11 12" key="1">
    <citation type="submission" date="2022-01" db="EMBL/GenBank/DDBJ databases">
        <authorList>
            <person name="Huang Y."/>
        </authorList>
    </citation>
    <scope>NUCLEOTIDE SEQUENCE [LARGE SCALE GENOMIC DNA]</scope>
    <source>
        <strain evidence="11 12">HY366</strain>
    </source>
</reference>
<evidence type="ECO:0000256" key="3">
    <source>
        <dbReference type="ARBA" id="ARBA00012572"/>
    </source>
</evidence>
<evidence type="ECO:0000256" key="1">
    <source>
        <dbReference type="ARBA" id="ARBA00001164"/>
    </source>
</evidence>
<keyword evidence="7 9" id="KW-0057">Aromatic amino acid biosynthesis</keyword>
<keyword evidence="8 9" id="KW-0413">Isomerase</keyword>
<feature type="domain" description="N-(5'phosphoribosyl) anthranilate isomerase (PRAI)" evidence="10">
    <location>
        <begin position="3"/>
        <end position="194"/>
    </location>
</feature>
<evidence type="ECO:0000256" key="7">
    <source>
        <dbReference type="ARBA" id="ARBA00023141"/>
    </source>
</evidence>
<keyword evidence="5 9" id="KW-0028">Amino-acid biosynthesis</keyword>
<dbReference type="PANTHER" id="PTHR42894:SF1">
    <property type="entry name" value="N-(5'-PHOSPHORIBOSYL)ANTHRANILATE ISOMERASE"/>
    <property type="match status" value="1"/>
</dbReference>
<dbReference type="EMBL" id="JAKKOR010000014">
    <property type="protein sequence ID" value="MCF8590484.1"/>
    <property type="molecule type" value="Genomic_DNA"/>
</dbReference>
<comment type="catalytic activity">
    <reaction evidence="1 9">
        <text>N-(5-phospho-beta-D-ribosyl)anthranilate = 1-(2-carboxyphenylamino)-1-deoxy-D-ribulose 5-phosphate</text>
        <dbReference type="Rhea" id="RHEA:21540"/>
        <dbReference type="ChEBI" id="CHEBI:18277"/>
        <dbReference type="ChEBI" id="CHEBI:58613"/>
        <dbReference type="EC" id="5.3.1.24"/>
    </reaction>
</comment>
<evidence type="ECO:0000256" key="9">
    <source>
        <dbReference type="HAMAP-Rule" id="MF_00135"/>
    </source>
</evidence>
<dbReference type="GO" id="GO:0016853">
    <property type="term" value="F:isomerase activity"/>
    <property type="evidence" value="ECO:0007669"/>
    <property type="project" value="UniProtKB-KW"/>
</dbReference>
<dbReference type="PANTHER" id="PTHR42894">
    <property type="entry name" value="N-(5'-PHOSPHORIBOSYL)ANTHRANILATE ISOMERASE"/>
    <property type="match status" value="1"/>
</dbReference>
<dbReference type="EC" id="5.3.1.24" evidence="3 9"/>
<dbReference type="RefSeq" id="WP_236999681.1">
    <property type="nucleotide sequence ID" value="NZ_JAKKOR010000014.1"/>
</dbReference>
<comment type="similarity">
    <text evidence="9">Belongs to the TrpF family.</text>
</comment>
<comment type="caution">
    <text evidence="11">The sequence shown here is derived from an EMBL/GenBank/DDBJ whole genome shotgun (WGS) entry which is preliminary data.</text>
</comment>
<sequence>MYVKVCGLTDPATVDVAVDAGADAIGVVMNRTSARAVDAETARTIIERTSGRVDTVLVVNDMLAVDAAHIAADLGFSVLQLHGRYAADDFAAAAAVLPRLWRATSLANDPPLQVGAYGEESLLLDAPRPGSGERWDLSVLTDRGVTGRWLLAGGLTADNVADAVAQASPWGVDVSSGVESAPGVKDHTAVRAFVVNAKAAGTSLT</sequence>
<evidence type="ECO:0000256" key="8">
    <source>
        <dbReference type="ARBA" id="ARBA00023235"/>
    </source>
</evidence>
<dbReference type="InterPro" id="IPR013785">
    <property type="entry name" value="Aldolase_TIM"/>
</dbReference>
<gene>
    <name evidence="9" type="primary">trpF</name>
    <name evidence="11" type="ORF">L5G33_18670</name>
</gene>
<organism evidence="11 12">
    <name type="scientific">Gordonia liuliyuniae</name>
    <dbReference type="NCBI Taxonomy" id="2911517"/>
    <lineage>
        <taxon>Bacteria</taxon>
        <taxon>Bacillati</taxon>
        <taxon>Actinomycetota</taxon>
        <taxon>Actinomycetes</taxon>
        <taxon>Mycobacteriales</taxon>
        <taxon>Gordoniaceae</taxon>
        <taxon>Gordonia</taxon>
    </lineage>
</organism>
<accession>A0ABS9IY63</accession>
<dbReference type="Pfam" id="PF00697">
    <property type="entry name" value="PRAI"/>
    <property type="match status" value="1"/>
</dbReference>
<dbReference type="InterPro" id="IPR001240">
    <property type="entry name" value="PRAI_dom"/>
</dbReference>
<comment type="pathway">
    <text evidence="2 9">Amino-acid biosynthesis; L-tryptophan biosynthesis; L-tryptophan from chorismate: step 3/5.</text>
</comment>
<dbReference type="SUPFAM" id="SSF51366">
    <property type="entry name" value="Ribulose-phoshate binding barrel"/>
    <property type="match status" value="1"/>
</dbReference>
<dbReference type="CDD" id="cd00405">
    <property type="entry name" value="PRAI"/>
    <property type="match status" value="1"/>
</dbReference>
<evidence type="ECO:0000256" key="5">
    <source>
        <dbReference type="ARBA" id="ARBA00022605"/>
    </source>
</evidence>
<name>A0ABS9IY63_9ACTN</name>
<evidence type="ECO:0000256" key="6">
    <source>
        <dbReference type="ARBA" id="ARBA00022822"/>
    </source>
</evidence>
<evidence type="ECO:0000259" key="10">
    <source>
        <dbReference type="Pfam" id="PF00697"/>
    </source>
</evidence>
<evidence type="ECO:0000313" key="11">
    <source>
        <dbReference type="EMBL" id="MCF8590484.1"/>
    </source>
</evidence>
<evidence type="ECO:0000256" key="2">
    <source>
        <dbReference type="ARBA" id="ARBA00004664"/>
    </source>
</evidence>